<dbReference type="Pfam" id="PF12794">
    <property type="entry name" value="MscS_TM"/>
    <property type="match status" value="1"/>
</dbReference>
<dbReference type="Pfam" id="PF21088">
    <property type="entry name" value="MS_channel_1st"/>
    <property type="match status" value="1"/>
</dbReference>
<dbReference type="InterPro" id="IPR049142">
    <property type="entry name" value="MS_channel_1st"/>
</dbReference>
<name>A0A2Z4Y4E2_SUMC1</name>
<dbReference type="Pfam" id="PF12795">
    <property type="entry name" value="MscS_porin"/>
    <property type="match status" value="1"/>
</dbReference>
<feature type="transmembrane region" description="Helical" evidence="9">
    <location>
        <begin position="519"/>
        <end position="536"/>
    </location>
</feature>
<keyword evidence="5 9" id="KW-1133">Transmembrane helix</keyword>
<dbReference type="PANTHER" id="PTHR30347:SF1">
    <property type="entry name" value="MECHANOSENSITIVE CHANNEL MSCK"/>
    <property type="match status" value="1"/>
</dbReference>
<dbReference type="InterPro" id="IPR024393">
    <property type="entry name" value="MscS_porin"/>
</dbReference>
<evidence type="ECO:0000313" key="15">
    <source>
        <dbReference type="EMBL" id="AXA35836.1"/>
    </source>
</evidence>
<evidence type="ECO:0000256" key="6">
    <source>
        <dbReference type="ARBA" id="ARBA00023136"/>
    </source>
</evidence>
<dbReference type="InterPro" id="IPR011014">
    <property type="entry name" value="MscS_channel_TM-2"/>
</dbReference>
<dbReference type="InterPro" id="IPR049278">
    <property type="entry name" value="MS_channel_C"/>
</dbReference>
<evidence type="ECO:0000259" key="11">
    <source>
        <dbReference type="Pfam" id="PF12794"/>
    </source>
</evidence>
<feature type="domain" description="Mechanosensitive ion channel MscS porin" evidence="12">
    <location>
        <begin position="60"/>
        <end position="293"/>
    </location>
</feature>
<accession>A0A2Z4Y4E2</accession>
<evidence type="ECO:0000259" key="14">
    <source>
        <dbReference type="Pfam" id="PF21088"/>
    </source>
</evidence>
<dbReference type="PANTHER" id="PTHR30347">
    <property type="entry name" value="POTASSIUM CHANNEL RELATED"/>
    <property type="match status" value="1"/>
</dbReference>
<dbReference type="InterPro" id="IPR025692">
    <property type="entry name" value="MscS_IM_dom1"/>
</dbReference>
<dbReference type="GO" id="GO:0055085">
    <property type="term" value="P:transmembrane transport"/>
    <property type="evidence" value="ECO:0007669"/>
    <property type="project" value="InterPro"/>
</dbReference>
<evidence type="ECO:0000259" key="10">
    <source>
        <dbReference type="Pfam" id="PF00924"/>
    </source>
</evidence>
<dbReference type="PROSITE" id="PS01246">
    <property type="entry name" value="UPF0003"/>
    <property type="match status" value="1"/>
</dbReference>
<dbReference type="InterPro" id="IPR006686">
    <property type="entry name" value="MscS_channel_CS"/>
</dbReference>
<feature type="domain" description="Mechanosensitive ion channel MscS" evidence="10">
    <location>
        <begin position="969"/>
        <end position="1034"/>
    </location>
</feature>
<evidence type="ECO:0000256" key="5">
    <source>
        <dbReference type="ARBA" id="ARBA00022989"/>
    </source>
</evidence>
<dbReference type="SUPFAM" id="SSF82861">
    <property type="entry name" value="Mechanosensitive channel protein MscS (YggB), transmembrane region"/>
    <property type="match status" value="1"/>
</dbReference>
<gene>
    <name evidence="15" type="ORF">BRCON_1059</name>
</gene>
<comment type="subcellular location">
    <subcellularLocation>
        <location evidence="1">Cell membrane</location>
        <topology evidence="1">Multi-pass membrane protein</topology>
    </subcellularLocation>
</comment>
<keyword evidence="4 9" id="KW-0812">Transmembrane</keyword>
<dbReference type="EMBL" id="CP030759">
    <property type="protein sequence ID" value="AXA35836.1"/>
    <property type="molecule type" value="Genomic_DNA"/>
</dbReference>
<dbReference type="InterPro" id="IPR023408">
    <property type="entry name" value="MscS_beta-dom_sf"/>
</dbReference>
<feature type="coiled-coil region" evidence="7">
    <location>
        <begin position="214"/>
        <end position="269"/>
    </location>
</feature>
<evidence type="ECO:0000256" key="8">
    <source>
        <dbReference type="SAM" id="MobiDB-lite"/>
    </source>
</evidence>
<feature type="region of interest" description="Disordered" evidence="8">
    <location>
        <begin position="303"/>
        <end position="327"/>
    </location>
</feature>
<evidence type="ECO:0000256" key="2">
    <source>
        <dbReference type="ARBA" id="ARBA00008017"/>
    </source>
</evidence>
<evidence type="ECO:0000256" key="3">
    <source>
        <dbReference type="ARBA" id="ARBA00022475"/>
    </source>
</evidence>
<evidence type="ECO:0000256" key="7">
    <source>
        <dbReference type="SAM" id="Coils"/>
    </source>
</evidence>
<dbReference type="SUPFAM" id="SSF82689">
    <property type="entry name" value="Mechanosensitive channel protein MscS (YggB), C-terminal domain"/>
    <property type="match status" value="1"/>
</dbReference>
<dbReference type="InterPro" id="IPR052702">
    <property type="entry name" value="MscS-like_channel"/>
</dbReference>
<dbReference type="Proteomes" id="UP000262583">
    <property type="component" value="Chromosome"/>
</dbReference>
<dbReference type="Gene3D" id="1.10.287.1260">
    <property type="match status" value="1"/>
</dbReference>
<evidence type="ECO:0000259" key="12">
    <source>
        <dbReference type="Pfam" id="PF12795"/>
    </source>
</evidence>
<feature type="transmembrane region" description="Helical" evidence="9">
    <location>
        <begin position="922"/>
        <end position="941"/>
    </location>
</feature>
<feature type="domain" description="Mechanosensitive ion channel MscS C-terminal" evidence="13">
    <location>
        <begin position="1043"/>
        <end position="1123"/>
    </location>
</feature>
<evidence type="ECO:0000313" key="16">
    <source>
        <dbReference type="Proteomes" id="UP000262583"/>
    </source>
</evidence>
<feature type="domain" description="Mechanosensitive ion channel transmembrane helices 2/3" evidence="14">
    <location>
        <begin position="928"/>
        <end position="967"/>
    </location>
</feature>
<comment type="similarity">
    <text evidence="2">Belongs to the MscS (TC 1.A.23) family.</text>
</comment>
<evidence type="ECO:0000256" key="4">
    <source>
        <dbReference type="ARBA" id="ARBA00022692"/>
    </source>
</evidence>
<keyword evidence="7" id="KW-0175">Coiled coil</keyword>
<evidence type="ECO:0000256" key="9">
    <source>
        <dbReference type="SAM" id="Phobius"/>
    </source>
</evidence>
<feature type="transmembrane region" description="Helical" evidence="9">
    <location>
        <begin position="821"/>
        <end position="838"/>
    </location>
</feature>
<evidence type="ECO:0000256" key="1">
    <source>
        <dbReference type="ARBA" id="ARBA00004651"/>
    </source>
</evidence>
<sequence>MMKVRTWFVIGIIVFFGVNVGTGAPKPSSQGRQEKEPAVTSTTLLFAPLESDLGRLEARLKKIQELPDVDETTKKWAGETFAIALEALRTADAFAKQKAEHEAAAKAAPQQIEALREGLTSAPQTQDVSIPTTASATQLTAMVSSAEAELAARQKRLQELNEEQKRRAARQTEFPKLIAAARQKIEDAEKLTPPIPPSQPDLSEFTNSLRALVRAAAERELEVLSAEQQMYEATAEQLSLQIEHAQRQLESAEQRLKALREALAVRKQQEAEEAVRLAQRQKIESANAHPLVKAFAEETERLARRRTGPDGSTAKLARSSEAVDQANAQRERLREQFATLKKRLEAAGNSDAIGQLMRRQRDELPDIREIERAIAKTKADISSVQLELLELEGQRLEIPQAEKKLREALATDLKLSPSEVDTAVRELVQTRRTMLAALLSDLNALFSKLVDLQTAETQLYKQVREYAEFLEERIFWVRSTKPIGLTDFRRAGEGIRDLFHPQFWGVLFSATARDLFEAPAYYLLVCLLFVIVWIRHRDGRAIGEQSSHDERRDHRSVLRQFLAAAGSALAGPAVLYLIASRLRVVPTDSEFITVFAVALEKSSIVLAAMQLFAEISAPGCLAQSLLGWSEQTCLAWHRIFRRYTYLFVGIIFFAILTGELTDRVKWDALHRLIFTVLQLVLCWVFWKVFDPHSGPLAGSWQEKPTHWLSRYKTLWQWSSATLPIVLALLALVGYMYTAVELTKRFAESLALCVALYLAVALGERLIGQFSARLVALLTQRGNSGKPPHHEPSDLTGVAEASIHSPDLGVDVHSLSQRVHRLVLAGAIVIVAWGLWEIWRDVAPALSFLDRIVLWQHATQPVPSGDKSSEQTVTTLVMQSVTAADLLIALLIGILTIIASRNIPAVIELVLLQRLRVDSGVRYAFAALARYVLFLIGIVVVARKLGVSWNNVQWLAAAVTVGLGFGLQEIFANFVSGLILLFERPIRVGDLVTIGQTTGTVMQIRTRATTIRDFDGKDLVIPNKQLITGEVVNWTLSDKITRLTFVVGVEYGTEPERVQDVLLQVAKNHPLVLSDPAPAVLFDGFGSWDLRFKLFVHVAALEHRLQTINELNAAIARAFAEAGIMMAFPTYVVNLRDSHGKFGTSAERFLNHDTRGDAS</sequence>
<dbReference type="Gene3D" id="3.30.70.100">
    <property type="match status" value="1"/>
</dbReference>
<organism evidence="15 16">
    <name type="scientific">Sumerlaea chitinivorans</name>
    <dbReference type="NCBI Taxonomy" id="2250252"/>
    <lineage>
        <taxon>Bacteria</taxon>
        <taxon>Candidatus Sumerlaeota</taxon>
        <taxon>Candidatus Sumerlaeia</taxon>
        <taxon>Candidatus Sumerlaeales</taxon>
        <taxon>Candidatus Sumerlaeaceae</taxon>
        <taxon>Candidatus Sumerlaea</taxon>
    </lineage>
</organism>
<dbReference type="InterPro" id="IPR011066">
    <property type="entry name" value="MscS_channel_C_sf"/>
</dbReference>
<keyword evidence="3" id="KW-1003">Cell membrane</keyword>
<feature type="transmembrane region" description="Helical" evidence="9">
    <location>
        <begin position="885"/>
        <end position="910"/>
    </location>
</feature>
<protein>
    <submittedName>
        <fullName evidence="15">Potassium efflux system KefA protein / Small-conductance mechanosensitive channel</fullName>
    </submittedName>
</protein>
<dbReference type="InterPro" id="IPR010920">
    <property type="entry name" value="LSM_dom_sf"/>
</dbReference>
<dbReference type="Pfam" id="PF00924">
    <property type="entry name" value="MS_channel_2nd"/>
    <property type="match status" value="1"/>
</dbReference>
<evidence type="ECO:0000259" key="13">
    <source>
        <dbReference type="Pfam" id="PF21082"/>
    </source>
</evidence>
<feature type="transmembrane region" description="Helical" evidence="9">
    <location>
        <begin position="643"/>
        <end position="661"/>
    </location>
</feature>
<dbReference type="AlphaFoldDB" id="A0A2Z4Y4E2"/>
<dbReference type="Gene3D" id="2.30.30.60">
    <property type="match status" value="1"/>
</dbReference>
<dbReference type="KEGG" id="schv:BRCON_1059"/>
<dbReference type="GO" id="GO:0005886">
    <property type="term" value="C:plasma membrane"/>
    <property type="evidence" value="ECO:0007669"/>
    <property type="project" value="UniProtKB-SubCell"/>
</dbReference>
<dbReference type="Pfam" id="PF21082">
    <property type="entry name" value="MS_channel_3rd"/>
    <property type="match status" value="1"/>
</dbReference>
<dbReference type="SUPFAM" id="SSF50182">
    <property type="entry name" value="Sm-like ribonucleoproteins"/>
    <property type="match status" value="1"/>
</dbReference>
<feature type="domain" description="Mechanosensitive ion channel inner membrane" evidence="11">
    <location>
        <begin position="522"/>
        <end position="854"/>
    </location>
</feature>
<keyword evidence="6 9" id="KW-0472">Membrane</keyword>
<feature type="transmembrane region" description="Helical" evidence="9">
    <location>
        <begin position="953"/>
        <end position="981"/>
    </location>
</feature>
<reference evidence="15 16" key="1">
    <citation type="submission" date="2018-05" db="EMBL/GenBank/DDBJ databases">
        <title>A metagenomic window into the 2 km-deep terrestrial subsurface aquifer revealed taxonomically and functionally diverse microbial community comprising novel uncultured bacterial lineages.</title>
        <authorList>
            <person name="Kadnikov V.V."/>
            <person name="Mardanov A.V."/>
            <person name="Beletsky A.V."/>
            <person name="Banks D."/>
            <person name="Pimenov N.V."/>
            <person name="Frank Y.A."/>
            <person name="Karnachuk O.V."/>
            <person name="Ravin N.V."/>
        </authorList>
    </citation>
    <scope>NUCLEOTIDE SEQUENCE [LARGE SCALE GENOMIC DNA]</scope>
    <source>
        <strain evidence="15">BY</strain>
    </source>
</reference>
<dbReference type="InterPro" id="IPR006685">
    <property type="entry name" value="MscS_channel_2nd"/>
</dbReference>
<proteinExistence type="inferred from homology"/>
<feature type="transmembrane region" description="Helical" evidence="9">
    <location>
        <begin position="557"/>
        <end position="579"/>
    </location>
</feature>
<feature type="transmembrane region" description="Helical" evidence="9">
    <location>
        <begin position="668"/>
        <end position="686"/>
    </location>
</feature>
<feature type="transmembrane region" description="Helical" evidence="9">
    <location>
        <begin position="714"/>
        <end position="736"/>
    </location>
</feature>